<evidence type="ECO:0008006" key="3">
    <source>
        <dbReference type="Google" id="ProtNLM"/>
    </source>
</evidence>
<dbReference type="OrthoDB" id="1253287at2"/>
<gene>
    <name evidence="1" type="ORF">FW780_14435</name>
</gene>
<reference evidence="1 2" key="1">
    <citation type="journal article" date="2015" name="Int. J. Syst. Evol. Microbiol.">
        <title>Chryseobacterium sediminis sp. nov., isolated from a river sediment.</title>
        <authorList>
            <person name="Kampfer P."/>
            <person name="Busse H.J."/>
            <person name="McInroy J.A."/>
            <person name="Glaeser S.P."/>
        </authorList>
    </citation>
    <scope>NUCLEOTIDE SEQUENCE [LARGE SCALE GENOMIC DNA]</scope>
    <source>
        <strain evidence="1 2">IMT-174</strain>
    </source>
</reference>
<dbReference type="Proteomes" id="UP000323082">
    <property type="component" value="Unassembled WGS sequence"/>
</dbReference>
<comment type="caution">
    <text evidence="1">The sequence shown here is derived from an EMBL/GenBank/DDBJ whole genome shotgun (WGS) entry which is preliminary data.</text>
</comment>
<sequence>MKLFLFFIGILLVAFSCQKEPHFENFIVDKSLPAHDTIQLLSKYPELKLYKSEIVESKTRTAFIIQKAFYYDGLLKGSFLFDDYKCKAQYQNDTLNILLNNNNGYFGNGVLVKVFNNQFYIKDIDPKTLKGEKKYIKSKVSEQKLILNTNRFNKNDSIYGFIDYKCKIDSLVYKHFRGYFKTTIQQN</sequence>
<accession>A0A5B2U567</accession>
<dbReference type="EMBL" id="VUNZ01000002">
    <property type="protein sequence ID" value="KAA2221480.1"/>
    <property type="molecule type" value="Genomic_DNA"/>
</dbReference>
<proteinExistence type="predicted"/>
<evidence type="ECO:0000313" key="2">
    <source>
        <dbReference type="Proteomes" id="UP000323082"/>
    </source>
</evidence>
<organism evidence="1 2">
    <name type="scientific">Chryseobacterium sediminis</name>
    <dbReference type="NCBI Taxonomy" id="1679494"/>
    <lineage>
        <taxon>Bacteria</taxon>
        <taxon>Pseudomonadati</taxon>
        <taxon>Bacteroidota</taxon>
        <taxon>Flavobacteriia</taxon>
        <taxon>Flavobacteriales</taxon>
        <taxon>Weeksellaceae</taxon>
        <taxon>Chryseobacterium group</taxon>
        <taxon>Chryseobacterium</taxon>
    </lineage>
</organism>
<name>A0A5B2U567_9FLAO</name>
<dbReference type="PROSITE" id="PS51257">
    <property type="entry name" value="PROKAR_LIPOPROTEIN"/>
    <property type="match status" value="1"/>
</dbReference>
<dbReference type="RefSeq" id="WP_149834218.1">
    <property type="nucleotide sequence ID" value="NZ_VUNZ01000002.1"/>
</dbReference>
<dbReference type="AlphaFoldDB" id="A0A5B2U567"/>
<protein>
    <recommendedName>
        <fullName evidence="3">Lipoprotein</fullName>
    </recommendedName>
</protein>
<evidence type="ECO:0000313" key="1">
    <source>
        <dbReference type="EMBL" id="KAA2221480.1"/>
    </source>
</evidence>